<evidence type="ECO:0000256" key="8">
    <source>
        <dbReference type="SAM" id="MobiDB-lite"/>
    </source>
</evidence>
<evidence type="ECO:0000256" key="4">
    <source>
        <dbReference type="ARBA" id="ARBA00022763"/>
    </source>
</evidence>
<keyword evidence="6" id="KW-0539">Nucleus</keyword>
<dbReference type="Pfam" id="PF03215">
    <property type="entry name" value="Rad17"/>
    <property type="match status" value="1"/>
</dbReference>
<dbReference type="AlphaFoldDB" id="A0A9P4ML19"/>
<accession>A0A9P4ML19</accession>
<dbReference type="GO" id="GO:0033314">
    <property type="term" value="P:mitotic DNA replication checkpoint signaling"/>
    <property type="evidence" value="ECO:0007669"/>
    <property type="project" value="TreeGrafter"/>
</dbReference>
<feature type="region of interest" description="Disordered" evidence="8">
    <location>
        <begin position="913"/>
        <end position="937"/>
    </location>
</feature>
<evidence type="ECO:0000256" key="3">
    <source>
        <dbReference type="ARBA" id="ARBA00022741"/>
    </source>
</evidence>
<feature type="compositionally biased region" description="Low complexity" evidence="8">
    <location>
        <begin position="278"/>
        <end position="289"/>
    </location>
</feature>
<dbReference type="GO" id="GO:0003689">
    <property type="term" value="F:DNA clamp loader activity"/>
    <property type="evidence" value="ECO:0007669"/>
    <property type="project" value="TreeGrafter"/>
</dbReference>
<feature type="compositionally biased region" description="Basic and acidic residues" evidence="8">
    <location>
        <begin position="298"/>
        <end position="308"/>
    </location>
</feature>
<evidence type="ECO:0000313" key="11">
    <source>
        <dbReference type="Proteomes" id="UP000799439"/>
    </source>
</evidence>
<sequence>MGILKQVVALTGYGALAGAGTLVWTTRKSRMMRLPANDYVYNTTFYTRLNPKFHPAMGDICVRKVPISDIKEEYLASEGKLVERFCAGVWSTIGFEIQRRYLERKYRAASPAQLWDRADLAKSDYPVGTLITDHFEVINHTPESIVVRCGDSPQVQQPRASDGVFEMVALLEPGSKEVELQLKSVFFNSETSSEEHPVPWHIEFAHRWYTKIWMESALSIPMAPSRGGRRTVVISDDEDDQFDLEDILSDEDFAPQKSQKGKKSPLKSLEGSPRKATKASSSKPSPTKVSPRKQSKSKPSDPKQENGKAKGTIFSFFNAATQRQQVASQTNSTPPTTSEAKIENDDVADGIDDGGGDITILNGSRTALAARKRKQNDVTHLFDPTVFAAASGSQKFVKTTTGSKMLATKDVDRRPWTERFAPVDLEELAVHKKKVSDVRNLLEESLSPRARPRLVVLKGPAGVGKTTTLRLLAKDIGLGIQEWRNPNDVDLVSKSFTSTASQFEDFLFRGGSFAGLELATDPRQPEKKPPDLDAHSTSQTDVRNVILIEEFPVTLTRSSSILQSFRSTLLAYLSTPHNRHRPVAPILIVVSETLLSSSSSSESMTPHRLLGPSILTHPLTATIEFNPIAPTLLTKALSLITIKESRLTGRRRTPGYQVLSKLAEMGDVRSAVSALEFLCVRGDEGDSWSAKINFSKPKGKTGTKANGSKAAEATLTEQEREALKIVGGRETALGLWHGVGKVVYNKRIDSLAPTSTSTTTTHSTKVPENDPEQLLIELGTDTSTFIAAVHENFVPSCTAASSGRTIESIDDCLAALSDADKLSLDRFGPGYGPGTAVEGMRQEEICFHVAVRGVVYSLPYPVKRDTAGAAAHRSRANVMAWPQSLRLWRGQEEMDDLADVCLDEYRKVLEASQRQQNHSQIGEHTNKGQSAENDEEHWWRPSAASKTTMILEQAPYMRLVQQARRDSSTLKDKLISLSSLETLHASEVTLSGRALNGEAGEEEAEELEKGANRSRRTRTGKKDKESNGLTFGVVEDVKGLVLSDDDIVDE</sequence>
<comment type="subcellular location">
    <subcellularLocation>
        <location evidence="1">Nucleus</location>
    </subcellularLocation>
</comment>
<comment type="similarity">
    <text evidence="2">Belongs to the rad17/RAD24 family.</text>
</comment>
<keyword evidence="9" id="KW-0472">Membrane</keyword>
<dbReference type="InterPro" id="IPR027417">
    <property type="entry name" value="P-loop_NTPase"/>
</dbReference>
<evidence type="ECO:0008006" key="12">
    <source>
        <dbReference type="Google" id="ProtNLM"/>
    </source>
</evidence>
<evidence type="ECO:0000256" key="2">
    <source>
        <dbReference type="ARBA" id="ARBA00006168"/>
    </source>
</evidence>
<keyword evidence="11" id="KW-1185">Reference proteome</keyword>
<dbReference type="PANTHER" id="PTHR12172:SF0">
    <property type="entry name" value="CELL CYCLE CHECKPOINT PROTEIN RAD17"/>
    <property type="match status" value="1"/>
</dbReference>
<comment type="caution">
    <text evidence="10">The sequence shown here is derived from an EMBL/GenBank/DDBJ whole genome shotgun (WGS) entry which is preliminary data.</text>
</comment>
<keyword evidence="3" id="KW-0547">Nucleotide-binding</keyword>
<keyword evidence="5" id="KW-0067">ATP-binding</keyword>
<dbReference type="GO" id="GO:0006281">
    <property type="term" value="P:DNA repair"/>
    <property type="evidence" value="ECO:0007669"/>
    <property type="project" value="InterPro"/>
</dbReference>
<evidence type="ECO:0000256" key="9">
    <source>
        <dbReference type="SAM" id="Phobius"/>
    </source>
</evidence>
<dbReference type="Proteomes" id="UP000799439">
    <property type="component" value="Unassembled WGS sequence"/>
</dbReference>
<feature type="compositionally biased region" description="Polar residues" evidence="8">
    <location>
        <begin position="322"/>
        <end position="339"/>
    </location>
</feature>
<name>A0A9P4ML19_9PEZI</name>
<keyword evidence="9" id="KW-1133">Transmembrane helix</keyword>
<keyword evidence="9" id="KW-0812">Transmembrane</keyword>
<dbReference type="OrthoDB" id="10265971at2759"/>
<protein>
    <recommendedName>
        <fullName evidence="12">AAA+ ATPase domain-containing protein</fullName>
    </recommendedName>
</protein>
<feature type="region of interest" description="Disordered" evidence="8">
    <location>
        <begin position="994"/>
        <end position="1028"/>
    </location>
</feature>
<dbReference type="InterPro" id="IPR004582">
    <property type="entry name" value="Checkpoint_prot_Rad17_Rad24"/>
</dbReference>
<keyword evidence="4" id="KW-0227">DNA damage</keyword>
<dbReference type="GO" id="GO:0003682">
    <property type="term" value="F:chromatin binding"/>
    <property type="evidence" value="ECO:0007669"/>
    <property type="project" value="TreeGrafter"/>
</dbReference>
<dbReference type="GO" id="GO:0005524">
    <property type="term" value="F:ATP binding"/>
    <property type="evidence" value="ECO:0007669"/>
    <property type="project" value="UniProtKB-KW"/>
</dbReference>
<evidence type="ECO:0000256" key="7">
    <source>
        <dbReference type="ARBA" id="ARBA00023306"/>
    </source>
</evidence>
<evidence type="ECO:0000256" key="1">
    <source>
        <dbReference type="ARBA" id="ARBA00004123"/>
    </source>
</evidence>
<reference evidence="10" key="1">
    <citation type="journal article" date="2020" name="Stud. Mycol.">
        <title>101 Dothideomycetes genomes: a test case for predicting lifestyles and emergence of pathogens.</title>
        <authorList>
            <person name="Haridas S."/>
            <person name="Albert R."/>
            <person name="Binder M."/>
            <person name="Bloem J."/>
            <person name="Labutti K."/>
            <person name="Salamov A."/>
            <person name="Andreopoulos B."/>
            <person name="Baker S."/>
            <person name="Barry K."/>
            <person name="Bills G."/>
            <person name="Bluhm B."/>
            <person name="Cannon C."/>
            <person name="Castanera R."/>
            <person name="Culley D."/>
            <person name="Daum C."/>
            <person name="Ezra D."/>
            <person name="Gonzalez J."/>
            <person name="Henrissat B."/>
            <person name="Kuo A."/>
            <person name="Liang C."/>
            <person name="Lipzen A."/>
            <person name="Lutzoni F."/>
            <person name="Magnuson J."/>
            <person name="Mondo S."/>
            <person name="Nolan M."/>
            <person name="Ohm R."/>
            <person name="Pangilinan J."/>
            <person name="Park H.-J."/>
            <person name="Ramirez L."/>
            <person name="Alfaro M."/>
            <person name="Sun H."/>
            <person name="Tritt A."/>
            <person name="Yoshinaga Y."/>
            <person name="Zwiers L.-H."/>
            <person name="Turgeon B."/>
            <person name="Goodwin S."/>
            <person name="Spatafora J."/>
            <person name="Crous P."/>
            <person name="Grigoriev I."/>
        </authorList>
    </citation>
    <scope>NUCLEOTIDE SEQUENCE</scope>
    <source>
        <strain evidence="10">CBS 260.36</strain>
    </source>
</reference>
<dbReference type="PANTHER" id="PTHR12172">
    <property type="entry name" value="CELL CYCLE CHECKPOINT PROTEIN RAD17"/>
    <property type="match status" value="1"/>
</dbReference>
<dbReference type="EMBL" id="ML996088">
    <property type="protein sequence ID" value="KAF2151301.1"/>
    <property type="molecule type" value="Genomic_DNA"/>
</dbReference>
<dbReference type="GO" id="GO:0005634">
    <property type="term" value="C:nucleus"/>
    <property type="evidence" value="ECO:0007669"/>
    <property type="project" value="UniProtKB-SubCell"/>
</dbReference>
<keyword evidence="7" id="KW-0131">Cell cycle</keyword>
<feature type="compositionally biased region" description="Polar residues" evidence="8">
    <location>
        <begin position="913"/>
        <end position="931"/>
    </location>
</feature>
<proteinExistence type="inferred from homology"/>
<feature type="region of interest" description="Disordered" evidence="8">
    <location>
        <begin position="322"/>
        <end position="341"/>
    </location>
</feature>
<organism evidence="10 11">
    <name type="scientific">Myriangium duriaei CBS 260.36</name>
    <dbReference type="NCBI Taxonomy" id="1168546"/>
    <lineage>
        <taxon>Eukaryota</taxon>
        <taxon>Fungi</taxon>
        <taxon>Dikarya</taxon>
        <taxon>Ascomycota</taxon>
        <taxon>Pezizomycotina</taxon>
        <taxon>Dothideomycetes</taxon>
        <taxon>Dothideomycetidae</taxon>
        <taxon>Myriangiales</taxon>
        <taxon>Myriangiaceae</taxon>
        <taxon>Myriangium</taxon>
    </lineage>
</organism>
<gene>
    <name evidence="10" type="ORF">K461DRAFT_295366</name>
</gene>
<evidence type="ECO:0000256" key="6">
    <source>
        <dbReference type="ARBA" id="ARBA00023242"/>
    </source>
</evidence>
<dbReference type="GO" id="GO:0000077">
    <property type="term" value="P:DNA damage checkpoint signaling"/>
    <property type="evidence" value="ECO:0007669"/>
    <property type="project" value="TreeGrafter"/>
</dbReference>
<feature type="transmembrane region" description="Helical" evidence="9">
    <location>
        <begin position="6"/>
        <end position="24"/>
    </location>
</feature>
<feature type="region of interest" description="Disordered" evidence="8">
    <location>
        <begin position="250"/>
        <end position="308"/>
    </location>
</feature>
<evidence type="ECO:0000256" key="5">
    <source>
        <dbReference type="ARBA" id="ARBA00022840"/>
    </source>
</evidence>
<evidence type="ECO:0000313" key="10">
    <source>
        <dbReference type="EMBL" id="KAF2151301.1"/>
    </source>
</evidence>
<dbReference type="SUPFAM" id="SSF52540">
    <property type="entry name" value="P-loop containing nucleoside triphosphate hydrolases"/>
    <property type="match status" value="1"/>
</dbReference>
<dbReference type="Gene3D" id="3.40.50.300">
    <property type="entry name" value="P-loop containing nucleotide triphosphate hydrolases"/>
    <property type="match status" value="1"/>
</dbReference>